<dbReference type="Pfam" id="PF00899">
    <property type="entry name" value="ThiF"/>
    <property type="match status" value="1"/>
</dbReference>
<dbReference type="PANTHER" id="PTHR10953:SF102">
    <property type="entry name" value="ADENYLYLTRANSFERASE AND SULFURTRANSFERASE MOCS3"/>
    <property type="match status" value="1"/>
</dbReference>
<feature type="domain" description="Rhodanese" evidence="1">
    <location>
        <begin position="300"/>
        <end position="390"/>
    </location>
</feature>
<dbReference type="InterPro" id="IPR035985">
    <property type="entry name" value="Ubiquitin-activating_enz"/>
</dbReference>
<keyword evidence="2" id="KW-0548">Nucleotidyltransferase</keyword>
<dbReference type="Gene3D" id="3.40.250.10">
    <property type="entry name" value="Rhodanese-like domain"/>
    <property type="match status" value="1"/>
</dbReference>
<keyword evidence="2" id="KW-0808">Transferase</keyword>
<dbReference type="Gene3D" id="3.40.50.720">
    <property type="entry name" value="NAD(P)-binding Rossmann-like Domain"/>
    <property type="match status" value="1"/>
</dbReference>
<dbReference type="CDD" id="cd00158">
    <property type="entry name" value="RHOD"/>
    <property type="match status" value="1"/>
</dbReference>
<dbReference type="CDD" id="cd00757">
    <property type="entry name" value="ThiF_MoeB_HesA_family"/>
    <property type="match status" value="1"/>
</dbReference>
<dbReference type="NCBIfam" id="NF005902">
    <property type="entry name" value="PRK07878.1"/>
    <property type="match status" value="1"/>
</dbReference>
<dbReference type="PANTHER" id="PTHR10953">
    <property type="entry name" value="UBIQUITIN-ACTIVATING ENZYME E1"/>
    <property type="match status" value="1"/>
</dbReference>
<evidence type="ECO:0000259" key="1">
    <source>
        <dbReference type="PROSITE" id="PS50206"/>
    </source>
</evidence>
<accession>A0ABV6UC78</accession>
<dbReference type="GO" id="GO:0016779">
    <property type="term" value="F:nucleotidyltransferase activity"/>
    <property type="evidence" value="ECO:0007669"/>
    <property type="project" value="UniProtKB-KW"/>
</dbReference>
<evidence type="ECO:0000313" key="2">
    <source>
        <dbReference type="EMBL" id="MFC0865735.1"/>
    </source>
</evidence>
<dbReference type="InterPro" id="IPR036873">
    <property type="entry name" value="Rhodanese-like_dom_sf"/>
</dbReference>
<dbReference type="InterPro" id="IPR045886">
    <property type="entry name" value="ThiF/MoeB/HesA"/>
</dbReference>
<keyword evidence="3" id="KW-1185">Reference proteome</keyword>
<dbReference type="Pfam" id="PF00581">
    <property type="entry name" value="Rhodanese"/>
    <property type="match status" value="1"/>
</dbReference>
<protein>
    <submittedName>
        <fullName evidence="2">Adenylyltransferase/sulfurtransferase MoeZ</fullName>
    </submittedName>
</protein>
<dbReference type="InterPro" id="IPR000594">
    <property type="entry name" value="ThiF_NAD_FAD-bd"/>
</dbReference>
<evidence type="ECO:0000313" key="3">
    <source>
        <dbReference type="Proteomes" id="UP001589870"/>
    </source>
</evidence>
<dbReference type="InterPro" id="IPR001763">
    <property type="entry name" value="Rhodanese-like_dom"/>
</dbReference>
<dbReference type="NCBIfam" id="NF004281">
    <property type="entry name" value="PRK05690.1"/>
    <property type="match status" value="1"/>
</dbReference>
<proteinExistence type="predicted"/>
<organism evidence="2 3">
    <name type="scientific">Sphaerimonospora cavernae</name>
    <dbReference type="NCBI Taxonomy" id="1740611"/>
    <lineage>
        <taxon>Bacteria</taxon>
        <taxon>Bacillati</taxon>
        <taxon>Actinomycetota</taxon>
        <taxon>Actinomycetes</taxon>
        <taxon>Streptosporangiales</taxon>
        <taxon>Streptosporangiaceae</taxon>
        <taxon>Sphaerimonospora</taxon>
    </lineage>
</organism>
<dbReference type="EMBL" id="JBHMQT010000058">
    <property type="protein sequence ID" value="MFC0865735.1"/>
    <property type="molecule type" value="Genomic_DNA"/>
</dbReference>
<dbReference type="SUPFAM" id="SSF69572">
    <property type="entry name" value="Activating enzymes of the ubiquitin-like proteins"/>
    <property type="match status" value="1"/>
</dbReference>
<reference evidence="2 3" key="1">
    <citation type="submission" date="2024-09" db="EMBL/GenBank/DDBJ databases">
        <authorList>
            <person name="Sun Q."/>
            <person name="Mori K."/>
        </authorList>
    </citation>
    <scope>NUCLEOTIDE SEQUENCE [LARGE SCALE GENOMIC DNA]</scope>
    <source>
        <strain evidence="2 3">TBRC 1851</strain>
    </source>
</reference>
<sequence length="392" mass="41846">MSLPPLVEPAAELTVEEVRRYSRHLIIPDVGMAGQKRLKNAKVLCVGAGGLGAPALLYLAAAGVGTLGIVDFDVVDESNLQRQVIHGQSDIGRLKAESAAATVREVNPLVNVVIHNVALTTDNVMDIFSGYDLIVDGTDNFATRYMVNDAAVLLGKPYVWGSIYRFDGQASVFWAENGPCYRCLYPEPPPPGMVPSCAEGGVLGVLCAAIGSIQVNEAIKVITGIGEPLVGRLMIYDALEMKYRDVRVRKDPECPLCGKNPTITELIDYEAFCGTLSEEAQQAAAESTITAAELKAMLDGGEDIQLIDVREPNEYEIVNIPGAVLIPKGEFLNGSALEGLPQDKKIVLHCKSGARSAEVLAVLKNAGFSDAVHVGGGVLSWIKTVDPTLPTY</sequence>
<dbReference type="PROSITE" id="PS50206">
    <property type="entry name" value="RHODANESE_3"/>
    <property type="match status" value="1"/>
</dbReference>
<name>A0ABV6UC78_9ACTN</name>
<dbReference type="SMART" id="SM00450">
    <property type="entry name" value="RHOD"/>
    <property type="match status" value="1"/>
</dbReference>
<comment type="caution">
    <text evidence="2">The sequence shown here is derived from an EMBL/GenBank/DDBJ whole genome shotgun (WGS) entry which is preliminary data.</text>
</comment>
<dbReference type="Proteomes" id="UP001589870">
    <property type="component" value="Unassembled WGS sequence"/>
</dbReference>
<gene>
    <name evidence="2" type="primary">moeZ</name>
    <name evidence="2" type="ORF">ACFHYQ_25895</name>
</gene>
<dbReference type="RefSeq" id="WP_394303749.1">
    <property type="nucleotide sequence ID" value="NZ_JBHMQT010000058.1"/>
</dbReference>